<proteinExistence type="predicted"/>
<keyword evidence="1" id="KW-0812">Transmembrane</keyword>
<feature type="transmembrane region" description="Helical" evidence="1">
    <location>
        <begin position="310"/>
        <end position="329"/>
    </location>
</feature>
<feature type="transmembrane region" description="Helical" evidence="1">
    <location>
        <begin position="275"/>
        <end position="298"/>
    </location>
</feature>
<accession>A0A5C6D1U3</accession>
<sequence length="454" mass="51536">MPEILFHYERVNPTSWAYLSSLLMLALYFKFNRVFSVRNLDLFLLILLAPGLLLVQWSWENKGVAENAFQIEYLGFLWLLTVELLLLTRLLIDNAMVRRPLLDPNLNAAGLLFMGSSLLFFLMANVVTGEPNMEDLLPARQTEEVRIEETTGEEQDSFATDGPGFFLLYRLPRISTQTLIGATPQAELPTTKELDRRERIIQEATARFMAILSHVLIVVGMVLIGYLHFENITMGISAATTYLLLPYTALWTGSVEHAMPAALLVWAVVLYRRPLIAGMMIGLASGTIYYPAFLIPLWCSFYWNRGIKRFVTGVVLMIGILVLTLAFTATDTQRFLDHLLQMFGLRLPTTANLQGIWRFWNPVFRYPVLAAFVALSFSFTIWPFHKSLATLLSCSAAIMVGAQFWHAYDGGVFIAWFLPLLLLTIFRPNLEDCTALIKISEGWWKERQRAKGGT</sequence>
<organism evidence="2 3">
    <name type="scientific">Bythopirellula polymerisocia</name>
    <dbReference type="NCBI Taxonomy" id="2528003"/>
    <lineage>
        <taxon>Bacteria</taxon>
        <taxon>Pseudomonadati</taxon>
        <taxon>Planctomycetota</taxon>
        <taxon>Planctomycetia</taxon>
        <taxon>Pirellulales</taxon>
        <taxon>Lacipirellulaceae</taxon>
        <taxon>Bythopirellula</taxon>
    </lineage>
</organism>
<dbReference type="RefSeq" id="WP_146448039.1">
    <property type="nucleotide sequence ID" value="NZ_SJPS01000001.1"/>
</dbReference>
<reference evidence="2 3" key="1">
    <citation type="submission" date="2019-02" db="EMBL/GenBank/DDBJ databases">
        <title>Deep-cultivation of Planctomycetes and their phenomic and genomic characterization uncovers novel biology.</title>
        <authorList>
            <person name="Wiegand S."/>
            <person name="Jogler M."/>
            <person name="Boedeker C."/>
            <person name="Pinto D."/>
            <person name="Vollmers J."/>
            <person name="Rivas-Marin E."/>
            <person name="Kohn T."/>
            <person name="Peeters S.H."/>
            <person name="Heuer A."/>
            <person name="Rast P."/>
            <person name="Oberbeckmann S."/>
            <person name="Bunk B."/>
            <person name="Jeske O."/>
            <person name="Meyerdierks A."/>
            <person name="Storesund J.E."/>
            <person name="Kallscheuer N."/>
            <person name="Luecker S."/>
            <person name="Lage O.M."/>
            <person name="Pohl T."/>
            <person name="Merkel B.J."/>
            <person name="Hornburger P."/>
            <person name="Mueller R.-W."/>
            <person name="Bruemmer F."/>
            <person name="Labrenz M."/>
            <person name="Spormann A.M."/>
            <person name="Op Den Camp H."/>
            <person name="Overmann J."/>
            <person name="Amann R."/>
            <person name="Jetten M.S.M."/>
            <person name="Mascher T."/>
            <person name="Medema M.H."/>
            <person name="Devos D.P."/>
            <person name="Kaster A.-K."/>
            <person name="Ovreas L."/>
            <person name="Rohde M."/>
            <person name="Galperin M.Y."/>
            <person name="Jogler C."/>
        </authorList>
    </citation>
    <scope>NUCLEOTIDE SEQUENCE [LARGE SCALE GENOMIC DNA]</scope>
    <source>
        <strain evidence="2 3">Pla144</strain>
    </source>
</reference>
<feature type="transmembrane region" description="Helical" evidence="1">
    <location>
        <begin position="413"/>
        <end position="430"/>
    </location>
</feature>
<evidence type="ECO:0000313" key="3">
    <source>
        <dbReference type="Proteomes" id="UP000318437"/>
    </source>
</evidence>
<evidence type="ECO:0000256" key="1">
    <source>
        <dbReference type="SAM" id="Phobius"/>
    </source>
</evidence>
<feature type="transmembrane region" description="Helical" evidence="1">
    <location>
        <begin position="363"/>
        <end position="382"/>
    </location>
</feature>
<evidence type="ECO:0000313" key="2">
    <source>
        <dbReference type="EMBL" id="TWU30105.1"/>
    </source>
</evidence>
<comment type="caution">
    <text evidence="2">The sequence shown here is derived from an EMBL/GenBank/DDBJ whole genome shotgun (WGS) entry which is preliminary data.</text>
</comment>
<feature type="transmembrane region" description="Helical" evidence="1">
    <location>
        <begin position="71"/>
        <end position="92"/>
    </location>
</feature>
<keyword evidence="1" id="KW-0472">Membrane</keyword>
<dbReference type="OrthoDB" id="256769at2"/>
<dbReference type="AlphaFoldDB" id="A0A5C6D1U3"/>
<evidence type="ECO:0008006" key="4">
    <source>
        <dbReference type="Google" id="ProtNLM"/>
    </source>
</evidence>
<gene>
    <name evidence="2" type="ORF">Pla144_08910</name>
</gene>
<keyword evidence="3" id="KW-1185">Reference proteome</keyword>
<feature type="transmembrane region" description="Helical" evidence="1">
    <location>
        <begin position="15"/>
        <end position="31"/>
    </location>
</feature>
<keyword evidence="1" id="KW-1133">Transmembrane helix</keyword>
<dbReference type="Proteomes" id="UP000318437">
    <property type="component" value="Unassembled WGS sequence"/>
</dbReference>
<feature type="transmembrane region" description="Helical" evidence="1">
    <location>
        <begin position="208"/>
        <end position="229"/>
    </location>
</feature>
<protein>
    <recommendedName>
        <fullName evidence="4">Transmembrane protein</fullName>
    </recommendedName>
</protein>
<feature type="transmembrane region" description="Helical" evidence="1">
    <location>
        <begin position="241"/>
        <end position="269"/>
    </location>
</feature>
<feature type="transmembrane region" description="Helical" evidence="1">
    <location>
        <begin position="104"/>
        <end position="127"/>
    </location>
</feature>
<name>A0A5C6D1U3_9BACT</name>
<feature type="transmembrane region" description="Helical" evidence="1">
    <location>
        <begin position="40"/>
        <end position="59"/>
    </location>
</feature>
<dbReference type="EMBL" id="SJPS01000001">
    <property type="protein sequence ID" value="TWU30105.1"/>
    <property type="molecule type" value="Genomic_DNA"/>
</dbReference>